<protein>
    <submittedName>
        <fullName evidence="4">Uncharacterized protein</fullName>
    </submittedName>
</protein>
<proteinExistence type="predicted"/>
<dbReference type="SUPFAM" id="SSF48403">
    <property type="entry name" value="Ankyrin repeat"/>
    <property type="match status" value="1"/>
</dbReference>
<name>A0A6G0W9A9_9STRA</name>
<dbReference type="AlphaFoldDB" id="A0A6G0W9A9"/>
<evidence type="ECO:0000256" key="2">
    <source>
        <dbReference type="ARBA" id="ARBA00023043"/>
    </source>
</evidence>
<evidence type="ECO:0000313" key="5">
    <source>
        <dbReference type="Proteomes" id="UP000481153"/>
    </source>
</evidence>
<dbReference type="PANTHER" id="PTHR24171:SF9">
    <property type="entry name" value="ANKYRIN REPEAT DOMAIN-CONTAINING PROTEIN 39"/>
    <property type="match status" value="1"/>
</dbReference>
<keyword evidence="1" id="KW-0677">Repeat</keyword>
<evidence type="ECO:0000256" key="1">
    <source>
        <dbReference type="ARBA" id="ARBA00022737"/>
    </source>
</evidence>
<comment type="caution">
    <text evidence="4">The sequence shown here is derived from an EMBL/GenBank/DDBJ whole genome shotgun (WGS) entry which is preliminary data.</text>
</comment>
<dbReference type="PANTHER" id="PTHR24171">
    <property type="entry name" value="ANKYRIN REPEAT DOMAIN-CONTAINING PROTEIN 39-RELATED"/>
    <property type="match status" value="1"/>
</dbReference>
<dbReference type="PROSITE" id="PS50088">
    <property type="entry name" value="ANK_REPEAT"/>
    <property type="match status" value="2"/>
</dbReference>
<accession>A0A6G0W9A9</accession>
<dbReference type="PRINTS" id="PR01415">
    <property type="entry name" value="ANKYRIN"/>
</dbReference>
<feature type="repeat" description="ANK" evidence="3">
    <location>
        <begin position="81"/>
        <end position="113"/>
    </location>
</feature>
<gene>
    <name evidence="4" type="ORF">Ae201684_017432</name>
</gene>
<dbReference type="SMART" id="SM00248">
    <property type="entry name" value="ANK"/>
    <property type="match status" value="3"/>
</dbReference>
<dbReference type="PROSITE" id="PS50297">
    <property type="entry name" value="ANK_REP_REGION"/>
    <property type="match status" value="2"/>
</dbReference>
<evidence type="ECO:0000313" key="4">
    <source>
        <dbReference type="EMBL" id="KAF0723760.1"/>
    </source>
</evidence>
<dbReference type="InterPro" id="IPR002110">
    <property type="entry name" value="Ankyrin_rpt"/>
</dbReference>
<keyword evidence="2 3" id="KW-0040">ANK repeat</keyword>
<reference evidence="4 5" key="1">
    <citation type="submission" date="2019-07" db="EMBL/GenBank/DDBJ databases">
        <title>Genomics analysis of Aphanomyces spp. identifies a new class of oomycete effector associated with host adaptation.</title>
        <authorList>
            <person name="Gaulin E."/>
        </authorList>
    </citation>
    <scope>NUCLEOTIDE SEQUENCE [LARGE SCALE GENOMIC DNA]</scope>
    <source>
        <strain evidence="4 5">ATCC 201684</strain>
    </source>
</reference>
<sequence>MSNERLSNATQQELNSMLLEIVAAADENVLMVQDLLSYGADANAKDNEGNTPLHIAAKSGYVNTTMELLGRNADVEEPNNNGWRPLHFASKNGNQEVVKLLMDEGADPLAKTKIGQTAFELGDFFVQAVFEKYYPMPTSIKTAVMVIKKVLVDTKNSTLEIITVSTSIMTQALKFQIHR</sequence>
<dbReference type="Pfam" id="PF12796">
    <property type="entry name" value="Ank_2"/>
    <property type="match status" value="1"/>
</dbReference>
<dbReference type="VEuPathDB" id="FungiDB:AeMF1_021783"/>
<dbReference type="EMBL" id="VJMJ01000296">
    <property type="protein sequence ID" value="KAF0723760.1"/>
    <property type="molecule type" value="Genomic_DNA"/>
</dbReference>
<keyword evidence="5" id="KW-1185">Reference proteome</keyword>
<dbReference type="Gene3D" id="1.25.40.20">
    <property type="entry name" value="Ankyrin repeat-containing domain"/>
    <property type="match status" value="1"/>
</dbReference>
<dbReference type="InterPro" id="IPR036770">
    <property type="entry name" value="Ankyrin_rpt-contain_sf"/>
</dbReference>
<organism evidence="4 5">
    <name type="scientific">Aphanomyces euteiches</name>
    <dbReference type="NCBI Taxonomy" id="100861"/>
    <lineage>
        <taxon>Eukaryota</taxon>
        <taxon>Sar</taxon>
        <taxon>Stramenopiles</taxon>
        <taxon>Oomycota</taxon>
        <taxon>Saprolegniomycetes</taxon>
        <taxon>Saprolegniales</taxon>
        <taxon>Verrucalvaceae</taxon>
        <taxon>Aphanomyces</taxon>
    </lineage>
</organism>
<dbReference type="Proteomes" id="UP000481153">
    <property type="component" value="Unassembled WGS sequence"/>
</dbReference>
<evidence type="ECO:0000256" key="3">
    <source>
        <dbReference type="PROSITE-ProRule" id="PRU00023"/>
    </source>
</evidence>
<feature type="repeat" description="ANK" evidence="3">
    <location>
        <begin position="48"/>
        <end position="80"/>
    </location>
</feature>